<dbReference type="Proteomes" id="UP000053617">
    <property type="component" value="Unassembled WGS sequence"/>
</dbReference>
<gene>
    <name evidence="4" type="ORF">Z518_05832</name>
</gene>
<dbReference type="VEuPathDB" id="FungiDB:Z518_05832"/>
<dbReference type="GO" id="GO:0008270">
    <property type="term" value="F:zinc ion binding"/>
    <property type="evidence" value="ECO:0007669"/>
    <property type="project" value="UniProtKB-KW"/>
</dbReference>
<dbReference type="PROSITE" id="PS00028">
    <property type="entry name" value="ZINC_FINGER_C2H2_1"/>
    <property type="match status" value="1"/>
</dbReference>
<feature type="compositionally biased region" description="Polar residues" evidence="2">
    <location>
        <begin position="97"/>
        <end position="115"/>
    </location>
</feature>
<organism evidence="4 5">
    <name type="scientific">Rhinocladiella mackenziei CBS 650.93</name>
    <dbReference type="NCBI Taxonomy" id="1442369"/>
    <lineage>
        <taxon>Eukaryota</taxon>
        <taxon>Fungi</taxon>
        <taxon>Dikarya</taxon>
        <taxon>Ascomycota</taxon>
        <taxon>Pezizomycotina</taxon>
        <taxon>Eurotiomycetes</taxon>
        <taxon>Chaetothyriomycetidae</taxon>
        <taxon>Chaetothyriales</taxon>
        <taxon>Herpotrichiellaceae</taxon>
        <taxon>Rhinocladiella</taxon>
    </lineage>
</organism>
<reference evidence="4 5" key="1">
    <citation type="submission" date="2015-01" db="EMBL/GenBank/DDBJ databases">
        <title>The Genome Sequence of Rhinocladiella mackenzie CBS 650.93.</title>
        <authorList>
            <consortium name="The Broad Institute Genomics Platform"/>
            <person name="Cuomo C."/>
            <person name="de Hoog S."/>
            <person name="Gorbushina A."/>
            <person name="Stielow B."/>
            <person name="Teixiera M."/>
            <person name="Abouelleil A."/>
            <person name="Chapman S.B."/>
            <person name="Priest M."/>
            <person name="Young S.K."/>
            <person name="Wortman J."/>
            <person name="Nusbaum C."/>
            <person name="Birren B."/>
        </authorList>
    </citation>
    <scope>NUCLEOTIDE SEQUENCE [LARGE SCALE GENOMIC DNA]</scope>
    <source>
        <strain evidence="4 5">CBS 650.93</strain>
    </source>
</reference>
<dbReference type="OrthoDB" id="4161792at2759"/>
<dbReference type="GeneID" id="25293903"/>
<dbReference type="EMBL" id="KN847478">
    <property type="protein sequence ID" value="KIX04960.1"/>
    <property type="molecule type" value="Genomic_DNA"/>
</dbReference>
<dbReference type="PROSITE" id="PS50157">
    <property type="entry name" value="ZINC_FINGER_C2H2_2"/>
    <property type="match status" value="1"/>
</dbReference>
<dbReference type="HOGENOM" id="CLU_677940_0_0_1"/>
<proteinExistence type="predicted"/>
<name>A0A0D2J7B3_9EURO</name>
<evidence type="ECO:0000256" key="2">
    <source>
        <dbReference type="SAM" id="MobiDB-lite"/>
    </source>
</evidence>
<evidence type="ECO:0000313" key="5">
    <source>
        <dbReference type="Proteomes" id="UP000053617"/>
    </source>
</evidence>
<keyword evidence="1" id="KW-0862">Zinc</keyword>
<keyword evidence="1" id="KW-0479">Metal-binding</keyword>
<evidence type="ECO:0000259" key="3">
    <source>
        <dbReference type="PROSITE" id="PS50157"/>
    </source>
</evidence>
<protein>
    <recommendedName>
        <fullName evidence="3">C2H2-type domain-containing protein</fullName>
    </recommendedName>
</protein>
<evidence type="ECO:0000313" key="4">
    <source>
        <dbReference type="EMBL" id="KIX04960.1"/>
    </source>
</evidence>
<evidence type="ECO:0000256" key="1">
    <source>
        <dbReference type="PROSITE-ProRule" id="PRU00042"/>
    </source>
</evidence>
<keyword evidence="5" id="KW-1185">Reference proteome</keyword>
<keyword evidence="1" id="KW-0863">Zinc-finger</keyword>
<accession>A0A0D2J7B3</accession>
<feature type="domain" description="C2H2-type" evidence="3">
    <location>
        <begin position="184"/>
        <end position="214"/>
    </location>
</feature>
<dbReference type="AlphaFoldDB" id="A0A0D2J7B3"/>
<feature type="region of interest" description="Disordered" evidence="2">
    <location>
        <begin position="197"/>
        <end position="216"/>
    </location>
</feature>
<dbReference type="InterPro" id="IPR013087">
    <property type="entry name" value="Znf_C2H2_type"/>
</dbReference>
<feature type="region of interest" description="Disordered" evidence="2">
    <location>
        <begin position="97"/>
        <end position="188"/>
    </location>
</feature>
<sequence>MVEQEIQSFLVKLFQERDSRHYYDKIRDCLKMDDRCWKKLCDLRGDCELYPFLRKHHQSIHDSPSPRIFEILVQIRLCKSWARHRGGVIDLIDQTIGPTPHTSQTPSHASVTHLTPGSAPSIRSNSHESKSRFPLYDPSPANLSVRPPDHGRHDGSPSSTNDLFAAVPTNNGNGGRTAPEGHRFCCPSKNCKKNYSRQGDYENHMQSSHNEWPPHDPQNHLRKISHTGQLSADVVEEQPLGNSSATLSPLTPQPNPFGPMTPVMPCTAPISSHPQAQTGLSHLLTQDTSVLGDLQAIGAQMPLTPQQISNPPLITNTMPSDDWSNSGVDISGGGVNFLFDQEFLSTTDVNNDTFMDGN</sequence>
<dbReference type="RefSeq" id="XP_013272096.1">
    <property type="nucleotide sequence ID" value="XM_013416642.1"/>
</dbReference>